<dbReference type="FunFam" id="2.170.300.10:FF:000006">
    <property type="entry name" value="Multiple epidermal growth factor-like domains protein 11"/>
    <property type="match status" value="1"/>
</dbReference>
<reference evidence="18" key="1">
    <citation type="submission" date="2025-08" db="UniProtKB">
        <authorList>
            <consortium name="Ensembl"/>
        </authorList>
    </citation>
    <scope>IDENTIFICATION</scope>
</reference>
<feature type="domain" description="EGF-like" evidence="16">
    <location>
        <begin position="206"/>
        <end position="241"/>
    </location>
</feature>
<dbReference type="Pfam" id="PF12661">
    <property type="entry name" value="hEGF"/>
    <property type="match status" value="5"/>
</dbReference>
<keyword evidence="6" id="KW-0677">Repeat</keyword>
<evidence type="ECO:0000259" key="16">
    <source>
        <dbReference type="PROSITE" id="PS50026"/>
    </source>
</evidence>
<keyword evidence="9 12" id="KW-1015">Disulfide bond</keyword>
<keyword evidence="3 12" id="KW-0245">EGF-like domain</keyword>
<dbReference type="FunFam" id="2.170.300.10:FF:000014">
    <property type="entry name" value="Multiple epidermal growth factor-like domains protein 10"/>
    <property type="match status" value="1"/>
</dbReference>
<feature type="domain" description="EGF-like" evidence="16">
    <location>
        <begin position="641"/>
        <end position="671"/>
    </location>
</feature>
<dbReference type="PANTHER" id="PTHR24052:SF13">
    <property type="entry name" value="MULTIPLE EGF LIKE DOMAINS 11"/>
    <property type="match status" value="1"/>
</dbReference>
<dbReference type="GO" id="GO:0005886">
    <property type="term" value="C:plasma membrane"/>
    <property type="evidence" value="ECO:0007669"/>
    <property type="project" value="UniProtKB-SubCell"/>
</dbReference>
<feature type="signal peptide" evidence="15">
    <location>
        <begin position="1"/>
        <end position="26"/>
    </location>
</feature>
<keyword evidence="5 15" id="KW-0732">Signal</keyword>
<evidence type="ECO:0000256" key="12">
    <source>
        <dbReference type="PROSITE-ProRule" id="PRU00076"/>
    </source>
</evidence>
<dbReference type="PROSITE" id="PS01186">
    <property type="entry name" value="EGF_2"/>
    <property type="match status" value="3"/>
</dbReference>
<dbReference type="Pfam" id="PF23301">
    <property type="entry name" value="EGF_PEAR1L"/>
    <property type="match status" value="1"/>
</dbReference>
<dbReference type="InterPro" id="IPR002049">
    <property type="entry name" value="LE_dom"/>
</dbReference>
<dbReference type="InterPro" id="IPR013111">
    <property type="entry name" value="EGF_extracell"/>
</dbReference>
<dbReference type="InterPro" id="IPR011489">
    <property type="entry name" value="EMI_domain"/>
</dbReference>
<feature type="transmembrane region" description="Helical" evidence="14">
    <location>
        <begin position="773"/>
        <end position="796"/>
    </location>
</feature>
<keyword evidence="10" id="KW-0325">Glycoprotein</keyword>
<feature type="chain" id="PRO_5018604710" evidence="15">
    <location>
        <begin position="27"/>
        <end position="1038"/>
    </location>
</feature>
<feature type="domain" description="EGF-like" evidence="16">
    <location>
        <begin position="593"/>
        <end position="628"/>
    </location>
</feature>
<dbReference type="SMART" id="SM00181">
    <property type="entry name" value="EGF"/>
    <property type="match status" value="15"/>
</dbReference>
<evidence type="ECO:0000256" key="2">
    <source>
        <dbReference type="ARBA" id="ARBA00022475"/>
    </source>
</evidence>
<comment type="subcellular location">
    <subcellularLocation>
        <location evidence="1">Cell membrane</location>
        <topology evidence="1">Single-pass membrane protein</topology>
    </subcellularLocation>
</comment>
<dbReference type="OMA" id="CGKEAHF"/>
<feature type="domain" description="EGF-like" evidence="16">
    <location>
        <begin position="537"/>
        <end position="572"/>
    </location>
</feature>
<evidence type="ECO:0000256" key="14">
    <source>
        <dbReference type="SAM" id="Phobius"/>
    </source>
</evidence>
<reference evidence="18" key="2">
    <citation type="submission" date="2025-09" db="UniProtKB">
        <authorList>
            <consortium name="Ensembl"/>
        </authorList>
    </citation>
    <scope>IDENTIFICATION</scope>
</reference>
<feature type="domain" description="EGF-like" evidence="16">
    <location>
        <begin position="254"/>
        <end position="284"/>
    </location>
</feature>
<evidence type="ECO:0000313" key="18">
    <source>
        <dbReference type="Ensembl" id="ENSNBRP00000008465.1"/>
    </source>
</evidence>
<dbReference type="STRING" id="32507.ENSNBRP00000008465"/>
<dbReference type="PROSITE" id="PS00022">
    <property type="entry name" value="EGF_1"/>
    <property type="match status" value="12"/>
</dbReference>
<dbReference type="AlphaFoldDB" id="A0A3Q4GH15"/>
<name>A0A3Q4GH15_NEOBR</name>
<dbReference type="Pfam" id="PF07974">
    <property type="entry name" value="EGF_2"/>
    <property type="match status" value="1"/>
</dbReference>
<dbReference type="GeneTree" id="ENSGT00940000157703"/>
<feature type="disulfide bond" evidence="12">
    <location>
        <begin position="406"/>
        <end position="415"/>
    </location>
</feature>
<evidence type="ECO:0000256" key="15">
    <source>
        <dbReference type="SAM" id="SignalP"/>
    </source>
</evidence>
<feature type="disulfide bond" evidence="12">
    <location>
        <begin position="145"/>
        <end position="154"/>
    </location>
</feature>
<feature type="domain" description="EGF-like" evidence="16">
    <location>
        <begin position="292"/>
        <end position="327"/>
    </location>
</feature>
<comment type="caution">
    <text evidence="12">Lacks conserved residue(s) required for the propagation of feature annotation.</text>
</comment>
<dbReference type="SMART" id="SM00180">
    <property type="entry name" value="EGF_Lam"/>
    <property type="match status" value="11"/>
</dbReference>
<dbReference type="InterPro" id="IPR052485">
    <property type="entry name" value="MEGF_diff_regulators"/>
</dbReference>
<evidence type="ECO:0000256" key="1">
    <source>
        <dbReference type="ARBA" id="ARBA00004162"/>
    </source>
</evidence>
<dbReference type="InterPro" id="IPR013032">
    <property type="entry name" value="EGF-like_CS"/>
</dbReference>
<accession>A0A3Q4GH15</accession>
<feature type="disulfide bond" evidence="12">
    <location>
        <begin position="188"/>
        <end position="197"/>
    </location>
</feature>
<dbReference type="CDD" id="cd00055">
    <property type="entry name" value="EGF_Lam"/>
    <property type="match status" value="1"/>
</dbReference>
<evidence type="ECO:0000256" key="10">
    <source>
        <dbReference type="ARBA" id="ARBA00023180"/>
    </source>
</evidence>
<feature type="disulfide bond" evidence="12">
    <location>
        <begin position="492"/>
        <end position="501"/>
    </location>
</feature>
<dbReference type="InterPro" id="IPR000742">
    <property type="entry name" value="EGF"/>
</dbReference>
<evidence type="ECO:0000256" key="3">
    <source>
        <dbReference type="ARBA" id="ARBA00022536"/>
    </source>
</evidence>
<evidence type="ECO:0000256" key="13">
    <source>
        <dbReference type="SAM" id="MobiDB-lite"/>
    </source>
</evidence>
<evidence type="ECO:0000256" key="5">
    <source>
        <dbReference type="ARBA" id="ARBA00022729"/>
    </source>
</evidence>
<feature type="disulfide bond" evidence="12">
    <location>
        <begin position="231"/>
        <end position="240"/>
    </location>
</feature>
<feature type="disulfide bond" evidence="12">
    <location>
        <begin position="562"/>
        <end position="571"/>
    </location>
</feature>
<dbReference type="InterPro" id="IPR057138">
    <property type="entry name" value="EGF_PEAR1L-like"/>
</dbReference>
<feature type="domain" description="EMI" evidence="17">
    <location>
        <begin position="31"/>
        <end position="83"/>
    </location>
</feature>
<evidence type="ECO:0000256" key="8">
    <source>
        <dbReference type="ARBA" id="ARBA00023136"/>
    </source>
</evidence>
<feature type="compositionally biased region" description="Basic and acidic residues" evidence="13">
    <location>
        <begin position="958"/>
        <end position="971"/>
    </location>
</feature>
<feature type="disulfide bond" evidence="12">
    <location>
        <begin position="317"/>
        <end position="326"/>
    </location>
</feature>
<comment type="similarity">
    <text evidence="11">Belongs to the MEGF family.</text>
</comment>
<dbReference type="PROSITE" id="PS51041">
    <property type="entry name" value="EMI"/>
    <property type="match status" value="1"/>
</dbReference>
<dbReference type="Ensembl" id="ENSNBRT00000008710.1">
    <property type="protein sequence ID" value="ENSNBRP00000008465.1"/>
    <property type="gene ID" value="ENSNBRG00000006568.1"/>
</dbReference>
<feature type="region of interest" description="Disordered" evidence="13">
    <location>
        <begin position="957"/>
        <end position="978"/>
    </location>
</feature>
<keyword evidence="4 14" id="KW-0812">Transmembrane</keyword>
<dbReference type="FunFam" id="2.10.25.10:FF:000114">
    <property type="entry name" value="Multiple epidermal growth factor-like domains protein 11"/>
    <property type="match status" value="1"/>
</dbReference>
<proteinExistence type="inferred from homology"/>
<dbReference type="Pfam" id="PF00053">
    <property type="entry name" value="EGF_laminin"/>
    <property type="match status" value="3"/>
</dbReference>
<dbReference type="Bgee" id="ENSNBRG00000006568">
    <property type="expression patterns" value="Expressed in mesonephros and 4 other cell types or tissues"/>
</dbReference>
<keyword evidence="7 14" id="KW-1133">Transmembrane helix</keyword>
<evidence type="ECO:0000313" key="19">
    <source>
        <dbReference type="Proteomes" id="UP000261580"/>
    </source>
</evidence>
<evidence type="ECO:0000256" key="11">
    <source>
        <dbReference type="ARBA" id="ARBA00038377"/>
    </source>
</evidence>
<dbReference type="Proteomes" id="UP000261580">
    <property type="component" value="Unassembled WGS sequence"/>
</dbReference>
<feature type="domain" description="EGF-like" evidence="16">
    <location>
        <begin position="381"/>
        <end position="416"/>
    </location>
</feature>
<evidence type="ECO:0000256" key="4">
    <source>
        <dbReference type="ARBA" id="ARBA00022692"/>
    </source>
</evidence>
<dbReference type="FunFam" id="2.170.300.10:FF:000041">
    <property type="entry name" value="Tyrosine protein kinase receptor tie-1, putative"/>
    <property type="match status" value="1"/>
</dbReference>
<feature type="disulfide bond" evidence="12">
    <location>
        <begin position="618"/>
        <end position="627"/>
    </location>
</feature>
<evidence type="ECO:0000259" key="17">
    <source>
        <dbReference type="PROSITE" id="PS51041"/>
    </source>
</evidence>
<dbReference type="PRINTS" id="PR00011">
    <property type="entry name" value="EGFLAMININ"/>
</dbReference>
<feature type="domain" description="EGF-like" evidence="16">
    <location>
        <begin position="472"/>
        <end position="502"/>
    </location>
</feature>
<organism evidence="18 19">
    <name type="scientific">Neolamprologus brichardi</name>
    <name type="common">Fairy cichlid</name>
    <name type="synonym">Lamprologus brichardi</name>
    <dbReference type="NCBI Taxonomy" id="32507"/>
    <lineage>
        <taxon>Eukaryota</taxon>
        <taxon>Metazoa</taxon>
        <taxon>Chordata</taxon>
        <taxon>Craniata</taxon>
        <taxon>Vertebrata</taxon>
        <taxon>Euteleostomi</taxon>
        <taxon>Actinopterygii</taxon>
        <taxon>Neopterygii</taxon>
        <taxon>Teleostei</taxon>
        <taxon>Neoteleostei</taxon>
        <taxon>Acanthomorphata</taxon>
        <taxon>Ovalentaria</taxon>
        <taxon>Cichlomorphae</taxon>
        <taxon>Cichliformes</taxon>
        <taxon>Cichlidae</taxon>
        <taxon>African cichlids</taxon>
        <taxon>Pseudocrenilabrinae</taxon>
        <taxon>Lamprologini</taxon>
        <taxon>Neolamprologus</taxon>
    </lineage>
</organism>
<dbReference type="Gene3D" id="2.170.300.10">
    <property type="entry name" value="Tie2 ligand-binding domain superfamily"/>
    <property type="match status" value="6"/>
</dbReference>
<dbReference type="Gene3D" id="2.10.25.10">
    <property type="entry name" value="Laminin"/>
    <property type="match status" value="1"/>
</dbReference>
<feature type="domain" description="EGF-like" evidence="16">
    <location>
        <begin position="125"/>
        <end position="155"/>
    </location>
</feature>
<protein>
    <submittedName>
        <fullName evidence="18">Multiple EGF-like-domains 10</fullName>
    </submittedName>
</protein>
<feature type="disulfide bond" evidence="12">
    <location>
        <begin position="274"/>
        <end position="283"/>
    </location>
</feature>
<evidence type="ECO:0000256" key="9">
    <source>
        <dbReference type="ARBA" id="ARBA00023157"/>
    </source>
</evidence>
<dbReference type="PANTHER" id="PTHR24052">
    <property type="entry name" value="DELTA-RELATED"/>
    <property type="match status" value="1"/>
</dbReference>
<evidence type="ECO:0000256" key="6">
    <source>
        <dbReference type="ARBA" id="ARBA00022737"/>
    </source>
</evidence>
<evidence type="ECO:0000256" key="7">
    <source>
        <dbReference type="ARBA" id="ARBA00022989"/>
    </source>
</evidence>
<keyword evidence="8 14" id="KW-0472">Membrane</keyword>
<feature type="domain" description="EGF-like" evidence="16">
    <location>
        <begin position="163"/>
        <end position="198"/>
    </location>
</feature>
<dbReference type="PROSITE" id="PS50026">
    <property type="entry name" value="EGF_3"/>
    <property type="match status" value="10"/>
</dbReference>
<keyword evidence="19" id="KW-1185">Reference proteome</keyword>
<feature type="disulfide bond" evidence="12">
    <location>
        <begin position="661"/>
        <end position="670"/>
    </location>
</feature>
<sequence length="1038" mass="111746">MTTSLLLHRTVLLTVVFCNLPCIASSLNLEDPNVCSHWERLVKIIAHEGMSYRTAYRSGNKTMYRRKSQCCPGFYEKEEICAPHCTESCIHGRCMAPNTCQCEPGWGGSNCSSACDNDHWGSHCSNRCQCQNGALCNPITGACICTPGYRGWRCEVSCAVGTYGNGCQQKCQCQNGAACHHATGECKCPPGYTGALCEELCPPGKHGQQCEERCPCQNGGVCHHVTGECSCPAGWMGTVCGQPCPEGRFGKNCSQECQCHNNGVCVSSTGQCICSPGYTGERCQDECPLGTYGAACAKTCNCENNSKCYHSNGMCLCEPGYTGKTCDVRLCPEGIYGLRCDWKCPCYVQSTRGCHPISGECTCLPGWSGLYCNETCTPGLYGESCQQVCQCQNGADCHSVTGECICAPGFTGPICSVPCPAGTFGVNCSSSCNCKNKAKCSPIDGSCSCKPGWHGLDCSINCPSGTWGLGCGSACICGNGGACNPLDGHCTCAPGWRGERCELHCQVSYRIIWNLNVFELFLDLSIHCDSVCAEGHWGPNCSLPCNCKNGASCSPDEGTCECAPGYRGPTCQRSNCMVIPTSNVYTVCPSGRFGKKCAQSCSCTNNGTCHPIDGSCQCYPGWIGSDCSQSCPTGHWGPNCIHTCNCHNGAYCSAYDGECKCSPGWTGLYCTQRCPLGFFGKDCSQTCQCRNGADCDHISGQCTCRTECPPGLYGYGCHQVCDCLNNSTCDHMTGSCYCNSGWKGARCDQAGVIVVGSLNTLTSAAMHVDSYQIGAIAGIIILVLLVLFLLLLFIIFRKKQKGKEPTMPSVTYTPAVSVAADYNITATCEPHLSNYFSNPSYHTLTQCISPQRGPNGKAKNNQVFVNVKNMDQRKCALLVDHTGTLHAEWKHGDCLNQLGACGGDRSYMEKSLRDLMKGTPYHASSCSLSSSENPYATIKDPPMLITKNTECGYVEMKSPARRDPPYAEIRSRSPTNNQNVYEIDSTVSTIQSIRDGSGHVKFGQDPYDLPRNSHIPCHYDILPSRESPSSELKKLDSE</sequence>
<keyword evidence="2" id="KW-1003">Cell membrane</keyword>